<name>A0ACB8WA27_9TELE</name>
<protein>
    <submittedName>
        <fullName evidence="1">Uncharacterized protein</fullName>
    </submittedName>
</protein>
<accession>A0ACB8WA27</accession>
<comment type="caution">
    <text evidence="1">The sequence shown here is derived from an EMBL/GenBank/DDBJ whole genome shotgun (WGS) entry which is preliminary data.</text>
</comment>
<organism evidence="1 2">
    <name type="scientific">Scortum barcoo</name>
    <name type="common">barcoo grunter</name>
    <dbReference type="NCBI Taxonomy" id="214431"/>
    <lineage>
        <taxon>Eukaryota</taxon>
        <taxon>Metazoa</taxon>
        <taxon>Chordata</taxon>
        <taxon>Craniata</taxon>
        <taxon>Vertebrata</taxon>
        <taxon>Euteleostomi</taxon>
        <taxon>Actinopterygii</taxon>
        <taxon>Neopterygii</taxon>
        <taxon>Teleostei</taxon>
        <taxon>Neoteleostei</taxon>
        <taxon>Acanthomorphata</taxon>
        <taxon>Eupercaria</taxon>
        <taxon>Centrarchiformes</taxon>
        <taxon>Terapontoidei</taxon>
        <taxon>Terapontidae</taxon>
        <taxon>Scortum</taxon>
    </lineage>
</organism>
<sequence>MSLGWPGNASGSPLKSWRKCLGFKPLECVSTVGSSEEVVVFYTASLSALYLLNRAGAGPEGGVSGIGHTFTVQDRSLLERLPHSVENRRFSYTSKCPTRLASADVAVWLSWKPGHQGTVCLPPPPRSLTVILCAMCLRRPGAGGDAVIGCGVNEKQRRRGGGGGGGEHEVTALTVRSQFSGPGLTPVGAGGQRLSGSAADDPTVTVMFHMWRHTSGPLSRRRHHIRSQRVLFLLSWQRQRHGRGLLARCLTSISADPAIQALDENQQLPHFTSCPFIKQKALASLPPPSCETGLSPSTDRIVFGPSSLPLLSFVSWHTGRCMRSWPGRPQGCRSRLPATVTAAYSFLAERSDEQLRAGTSRREQRDELRPVGQEVKPAEGRVAGYETVNEGRTLAITQILTNSSVAPATRRRPFSLNHAAAANGAGDERGLRFELYAKRREFKQAADMNKHSVIYFCHYKPSPIVFPPPRLRKMRLNPPDILETASFGMEKSSMISSFELGGGVASAPIWSVVTAMGRQEGRGMWEPERDVINRTASFPLKFLPPVVTRGVKVSLGSATFANARAVAANRSSHPDFSLQHHTQLPSIRLTLSPSSYLTPS</sequence>
<dbReference type="Proteomes" id="UP000831701">
    <property type="component" value="Chromosome 12"/>
</dbReference>
<reference evidence="1" key="1">
    <citation type="submission" date="2022-04" db="EMBL/GenBank/DDBJ databases">
        <title>Jade perch genome.</title>
        <authorList>
            <person name="Chao B."/>
        </authorList>
    </citation>
    <scope>NUCLEOTIDE SEQUENCE</scope>
    <source>
        <strain evidence="1">CB-2022</strain>
    </source>
</reference>
<gene>
    <name evidence="1" type="ORF">L3Q82_000961</name>
</gene>
<proteinExistence type="predicted"/>
<evidence type="ECO:0000313" key="2">
    <source>
        <dbReference type="Proteomes" id="UP000831701"/>
    </source>
</evidence>
<evidence type="ECO:0000313" key="1">
    <source>
        <dbReference type="EMBL" id="KAI3364751.1"/>
    </source>
</evidence>
<keyword evidence="2" id="KW-1185">Reference proteome</keyword>
<dbReference type="EMBL" id="CM041542">
    <property type="protein sequence ID" value="KAI3364751.1"/>
    <property type="molecule type" value="Genomic_DNA"/>
</dbReference>